<keyword evidence="2" id="KW-0479">Metal-binding</keyword>
<dbReference type="Gene3D" id="1.10.150.120">
    <property type="entry name" value="[2Fe-2S]-binding domain"/>
    <property type="match status" value="1"/>
</dbReference>
<dbReference type="InterPro" id="IPR051452">
    <property type="entry name" value="Diverse_Oxidoreductases"/>
</dbReference>
<name>A0A0V7ZM80_9CYAN</name>
<dbReference type="GO" id="GO:0046872">
    <property type="term" value="F:metal ion binding"/>
    <property type="evidence" value="ECO:0007669"/>
    <property type="project" value="UniProtKB-KW"/>
</dbReference>
<evidence type="ECO:0000256" key="6">
    <source>
        <dbReference type="ARBA" id="ARBA00060707"/>
    </source>
</evidence>
<dbReference type="InterPro" id="IPR002888">
    <property type="entry name" value="2Fe-2S-bd"/>
</dbReference>
<dbReference type="PROSITE" id="PS51085">
    <property type="entry name" value="2FE2S_FER_2"/>
    <property type="match status" value="1"/>
</dbReference>
<comment type="caution">
    <text evidence="8">The sequence shown here is derived from an EMBL/GenBank/DDBJ whole genome shotgun (WGS) entry which is preliminary data.</text>
</comment>
<sequence length="160" mass="17416">MQISIKVNGKDYSGDVEPRLLLVDFLRDSLDLTGTKNGCDTGQCGACTIMIDGVSVKSCTMLAVQANGSDVTTIEGVTHNGQLSLLQEALWEMHGLQCGYCTPGMVILLMDLLQRNPEPSEAEIRYWLDGVLCRCGTYQNIICAVHRAAEKMQSKSVTAQ</sequence>
<evidence type="ECO:0000256" key="4">
    <source>
        <dbReference type="ARBA" id="ARBA00023004"/>
    </source>
</evidence>
<dbReference type="AlphaFoldDB" id="A0A0V7ZM80"/>
<dbReference type="PANTHER" id="PTHR44379:SF5">
    <property type="entry name" value="OXIDOREDUCTASE WITH IRON-SULFUR SUBUNIT"/>
    <property type="match status" value="1"/>
</dbReference>
<evidence type="ECO:0000256" key="5">
    <source>
        <dbReference type="ARBA" id="ARBA00023014"/>
    </source>
</evidence>
<keyword evidence="3" id="KW-0560">Oxidoreductase</keyword>
<dbReference type="PANTHER" id="PTHR44379">
    <property type="entry name" value="OXIDOREDUCTASE WITH IRON-SULFUR SUBUNIT"/>
    <property type="match status" value="1"/>
</dbReference>
<dbReference type="SUPFAM" id="SSF47741">
    <property type="entry name" value="CO dehydrogenase ISP C-domain like"/>
    <property type="match status" value="1"/>
</dbReference>
<keyword evidence="4" id="KW-0408">Iron</keyword>
<evidence type="ECO:0000313" key="8">
    <source>
        <dbReference type="EMBL" id="KST65712.1"/>
    </source>
</evidence>
<keyword evidence="5" id="KW-0411">Iron-sulfur</keyword>
<dbReference type="InterPro" id="IPR006058">
    <property type="entry name" value="2Fe2S_fd_BS"/>
</dbReference>
<dbReference type="InterPro" id="IPR001041">
    <property type="entry name" value="2Fe-2S_ferredoxin-type"/>
</dbReference>
<evidence type="ECO:0000256" key="2">
    <source>
        <dbReference type="ARBA" id="ARBA00022723"/>
    </source>
</evidence>
<keyword evidence="9" id="KW-1185">Reference proteome</keyword>
<proteinExistence type="predicted"/>
<keyword evidence="1" id="KW-0001">2Fe-2S</keyword>
<evidence type="ECO:0000256" key="1">
    <source>
        <dbReference type="ARBA" id="ARBA00022714"/>
    </source>
</evidence>
<dbReference type="EMBL" id="LMTZ01000105">
    <property type="protein sequence ID" value="KST65712.1"/>
    <property type="molecule type" value="Genomic_DNA"/>
</dbReference>
<dbReference type="Pfam" id="PF00111">
    <property type="entry name" value="Fer2"/>
    <property type="match status" value="1"/>
</dbReference>
<feature type="domain" description="2Fe-2S ferredoxin-type" evidence="7">
    <location>
        <begin position="1"/>
        <end position="77"/>
    </location>
</feature>
<evidence type="ECO:0000256" key="3">
    <source>
        <dbReference type="ARBA" id="ARBA00023002"/>
    </source>
</evidence>
<dbReference type="InterPro" id="IPR012675">
    <property type="entry name" value="Beta-grasp_dom_sf"/>
</dbReference>
<dbReference type="Proteomes" id="UP000053372">
    <property type="component" value="Unassembled WGS sequence"/>
</dbReference>
<dbReference type="CDD" id="cd00207">
    <property type="entry name" value="fer2"/>
    <property type="match status" value="1"/>
</dbReference>
<organism evidence="8 9">
    <name type="scientific">Mastigocoleus testarum BC008</name>
    <dbReference type="NCBI Taxonomy" id="371196"/>
    <lineage>
        <taxon>Bacteria</taxon>
        <taxon>Bacillati</taxon>
        <taxon>Cyanobacteriota</taxon>
        <taxon>Cyanophyceae</taxon>
        <taxon>Nostocales</taxon>
        <taxon>Hapalosiphonaceae</taxon>
        <taxon>Mastigocoleus</taxon>
    </lineage>
</organism>
<dbReference type="InterPro" id="IPR036884">
    <property type="entry name" value="2Fe-2S-bd_dom_sf"/>
</dbReference>
<dbReference type="SUPFAM" id="SSF54292">
    <property type="entry name" value="2Fe-2S ferredoxin-like"/>
    <property type="match status" value="1"/>
</dbReference>
<evidence type="ECO:0000259" key="7">
    <source>
        <dbReference type="PROSITE" id="PS51085"/>
    </source>
</evidence>
<dbReference type="GO" id="GO:0051537">
    <property type="term" value="F:2 iron, 2 sulfur cluster binding"/>
    <property type="evidence" value="ECO:0007669"/>
    <property type="project" value="UniProtKB-KW"/>
</dbReference>
<dbReference type="FunFam" id="3.10.20.30:FF:000020">
    <property type="entry name" value="Xanthine dehydrogenase iron-sulfur subunit"/>
    <property type="match status" value="1"/>
</dbReference>
<dbReference type="InterPro" id="IPR036010">
    <property type="entry name" value="2Fe-2S_ferredoxin-like_sf"/>
</dbReference>
<gene>
    <name evidence="8" type="ORF">BC008_22305</name>
</gene>
<protein>
    <recommendedName>
        <fullName evidence="7">2Fe-2S ferredoxin-type domain-containing protein</fullName>
    </recommendedName>
</protein>
<dbReference type="OrthoDB" id="9796880at2"/>
<dbReference type="PROSITE" id="PS00197">
    <property type="entry name" value="2FE2S_FER_1"/>
    <property type="match status" value="1"/>
</dbReference>
<dbReference type="RefSeq" id="WP_027843523.1">
    <property type="nucleotide sequence ID" value="NZ_LMTZ01000105.1"/>
</dbReference>
<dbReference type="GO" id="GO:0016491">
    <property type="term" value="F:oxidoreductase activity"/>
    <property type="evidence" value="ECO:0007669"/>
    <property type="project" value="UniProtKB-KW"/>
</dbReference>
<dbReference type="Pfam" id="PF01799">
    <property type="entry name" value="Fer2_2"/>
    <property type="match status" value="1"/>
</dbReference>
<reference evidence="8 9" key="1">
    <citation type="journal article" date="2015" name="Genome Announc.">
        <title>Draft Genome of the Euendolithic (true boring) Cyanobacterium Mastigocoleus testarum strain BC008.</title>
        <authorList>
            <person name="Guida B.S."/>
            <person name="Garcia-Pichel F."/>
        </authorList>
    </citation>
    <scope>NUCLEOTIDE SEQUENCE [LARGE SCALE GENOMIC DNA]</scope>
    <source>
        <strain evidence="8 9">BC008</strain>
    </source>
</reference>
<accession>A0A0V7ZM80</accession>
<dbReference type="Gene3D" id="3.10.20.30">
    <property type="match status" value="1"/>
</dbReference>
<evidence type="ECO:0000313" key="9">
    <source>
        <dbReference type="Proteomes" id="UP000053372"/>
    </source>
</evidence>
<comment type="pathway">
    <text evidence="6">Alkaloid degradation; nicotine degradation.</text>
</comment>